<dbReference type="GO" id="GO:0031080">
    <property type="term" value="C:nuclear pore outer ring"/>
    <property type="evidence" value="ECO:0007669"/>
    <property type="project" value="TreeGrafter"/>
</dbReference>
<feature type="repeat" description="WD" evidence="14">
    <location>
        <begin position="198"/>
        <end position="232"/>
    </location>
</feature>
<dbReference type="RefSeq" id="XP_001646419.1">
    <property type="nucleotide sequence ID" value="XM_001646369.1"/>
</dbReference>
<dbReference type="eggNOG" id="KOG1332">
    <property type="taxonomic scope" value="Eukaryota"/>
</dbReference>
<keyword evidence="5" id="KW-0813">Transport</keyword>
<dbReference type="PANTHER" id="PTHR11024">
    <property type="entry name" value="NUCLEAR PORE COMPLEX PROTEIN SEC13 / SEH1 FAMILY MEMBER"/>
    <property type="match status" value="1"/>
</dbReference>
<dbReference type="InterPro" id="IPR001680">
    <property type="entry name" value="WD40_rpt"/>
</dbReference>
<reference evidence="15 16" key="1">
    <citation type="journal article" date="2007" name="Proc. Natl. Acad. Sci. U.S.A.">
        <title>Independent sorting-out of thousands of duplicated gene pairs in two yeast species descended from a whole-genome duplication.</title>
        <authorList>
            <person name="Scannell D.R."/>
            <person name="Frank A.C."/>
            <person name="Conant G.C."/>
            <person name="Byrne K.P."/>
            <person name="Woolfit M."/>
            <person name="Wolfe K.H."/>
        </authorList>
    </citation>
    <scope>NUCLEOTIDE SEQUENCE [LARGE SCALE GENOMIC DNA]</scope>
    <source>
        <strain evidence="16">ATCC 22028 / DSM 70294 / BCRC 21397 / CBS 2163 / NBRC 10782 / NRRL Y-8283 / UCD 57-17</strain>
    </source>
</reference>
<dbReference type="GO" id="GO:0051028">
    <property type="term" value="P:mRNA transport"/>
    <property type="evidence" value="ECO:0007669"/>
    <property type="project" value="UniProtKB-KW"/>
</dbReference>
<organism evidence="16">
    <name type="scientific">Vanderwaltozyma polyspora (strain ATCC 22028 / DSM 70294 / BCRC 21397 / CBS 2163 / NBRC 10782 / NRRL Y-8283 / UCD 57-17)</name>
    <name type="common">Kluyveromyces polysporus</name>
    <dbReference type="NCBI Taxonomy" id="436907"/>
    <lineage>
        <taxon>Eukaryota</taxon>
        <taxon>Fungi</taxon>
        <taxon>Dikarya</taxon>
        <taxon>Ascomycota</taxon>
        <taxon>Saccharomycotina</taxon>
        <taxon>Saccharomycetes</taxon>
        <taxon>Saccharomycetales</taxon>
        <taxon>Saccharomycetaceae</taxon>
        <taxon>Vanderwaltozyma</taxon>
    </lineage>
</organism>
<dbReference type="HOGENOM" id="CLU_032441_0_1_1"/>
<dbReference type="InterPro" id="IPR015943">
    <property type="entry name" value="WD40/YVTN_repeat-like_dom_sf"/>
</dbReference>
<dbReference type="Gene3D" id="2.130.10.10">
    <property type="entry name" value="YVTN repeat-like/Quinoprotein amine dehydrogenase"/>
    <property type="match status" value="1"/>
</dbReference>
<keyword evidence="11" id="KW-0906">Nuclear pore complex</keyword>
<dbReference type="PROSITE" id="PS50294">
    <property type="entry name" value="WD_REPEATS_REGION"/>
    <property type="match status" value="1"/>
</dbReference>
<dbReference type="AlphaFoldDB" id="A7TGU8"/>
<dbReference type="PANTHER" id="PTHR11024:SF2">
    <property type="entry name" value="PROTEIN SEC13 HOMOLOG"/>
    <property type="match status" value="1"/>
</dbReference>
<evidence type="ECO:0000256" key="7">
    <source>
        <dbReference type="ARBA" id="ARBA00022737"/>
    </source>
</evidence>
<evidence type="ECO:0000256" key="13">
    <source>
        <dbReference type="ARBA" id="ARBA00023329"/>
    </source>
</evidence>
<keyword evidence="16" id="KW-1185">Reference proteome</keyword>
<dbReference type="SUPFAM" id="SSF50978">
    <property type="entry name" value="WD40 repeat-like"/>
    <property type="match status" value="1"/>
</dbReference>
<keyword evidence="6 14" id="KW-0853">WD repeat</keyword>
<comment type="similarity">
    <text evidence="4">Belongs to the WD repeat SEC13 family.</text>
</comment>
<dbReference type="OrthoDB" id="364224at2759"/>
<evidence type="ECO:0000256" key="5">
    <source>
        <dbReference type="ARBA" id="ARBA00022448"/>
    </source>
</evidence>
<keyword evidence="9" id="KW-0653">Protein transport</keyword>
<evidence type="ECO:0000256" key="10">
    <source>
        <dbReference type="ARBA" id="ARBA00023010"/>
    </source>
</evidence>
<keyword evidence="13" id="KW-0968">Cytoplasmic vesicle</keyword>
<dbReference type="InParanoid" id="A7TGU8"/>
<evidence type="ECO:0000256" key="2">
    <source>
        <dbReference type="ARBA" id="ARBA00004397"/>
    </source>
</evidence>
<dbReference type="Proteomes" id="UP000000267">
    <property type="component" value="Unassembled WGS sequence"/>
</dbReference>
<dbReference type="SMART" id="SM00320">
    <property type="entry name" value="WD40"/>
    <property type="match status" value="6"/>
</dbReference>
<dbReference type="OMA" id="REGDQWE"/>
<feature type="repeat" description="WD" evidence="14">
    <location>
        <begin position="95"/>
        <end position="138"/>
    </location>
</feature>
<dbReference type="GeneID" id="5546859"/>
<evidence type="ECO:0000256" key="6">
    <source>
        <dbReference type="ARBA" id="ARBA00022574"/>
    </source>
</evidence>
<dbReference type="InterPro" id="IPR036322">
    <property type="entry name" value="WD40_repeat_dom_sf"/>
</dbReference>
<evidence type="ECO:0000256" key="8">
    <source>
        <dbReference type="ARBA" id="ARBA00022816"/>
    </source>
</evidence>
<feature type="repeat" description="WD" evidence="14">
    <location>
        <begin position="49"/>
        <end position="83"/>
    </location>
</feature>
<dbReference type="GO" id="GO:0032008">
    <property type="term" value="P:positive regulation of TOR signaling"/>
    <property type="evidence" value="ECO:0007669"/>
    <property type="project" value="TreeGrafter"/>
</dbReference>
<evidence type="ECO:0000313" key="15">
    <source>
        <dbReference type="EMBL" id="EDO18561.1"/>
    </source>
</evidence>
<comment type="subcellular location">
    <subcellularLocation>
        <location evidence="1">Cytoplasmic vesicle</location>
        <location evidence="1">COPII-coated vesicle membrane</location>
        <topology evidence="1">Peripheral membrane protein</topology>
        <orientation evidence="1">Cytoplasmic side</orientation>
    </subcellularLocation>
    <subcellularLocation>
        <location evidence="2">Endoplasmic reticulum membrane</location>
        <topology evidence="2">Peripheral membrane protein</topology>
        <orientation evidence="2">Cytoplasmic side</orientation>
    </subcellularLocation>
    <subcellularLocation>
        <location evidence="3">Nucleus</location>
        <location evidence="3">Nuclear pore complex</location>
    </subcellularLocation>
</comment>
<dbReference type="GO" id="GO:0090114">
    <property type="term" value="P:COPII-coated vesicle budding"/>
    <property type="evidence" value="ECO:0007669"/>
    <property type="project" value="TreeGrafter"/>
</dbReference>
<dbReference type="PROSITE" id="PS50082">
    <property type="entry name" value="WD_REPEATS_2"/>
    <property type="match status" value="3"/>
</dbReference>
<dbReference type="EMBL" id="DS480388">
    <property type="protein sequence ID" value="EDO18561.1"/>
    <property type="molecule type" value="Genomic_DNA"/>
</dbReference>
<evidence type="ECO:0000313" key="16">
    <source>
        <dbReference type="Proteomes" id="UP000000267"/>
    </source>
</evidence>
<dbReference type="Pfam" id="PF00400">
    <property type="entry name" value="WD40"/>
    <property type="match status" value="5"/>
</dbReference>
<evidence type="ECO:0000256" key="4">
    <source>
        <dbReference type="ARBA" id="ARBA00010102"/>
    </source>
</evidence>
<dbReference type="GO" id="GO:0005198">
    <property type="term" value="F:structural molecule activity"/>
    <property type="evidence" value="ECO:0007669"/>
    <property type="project" value="InterPro"/>
</dbReference>
<dbReference type="InterPro" id="IPR037363">
    <property type="entry name" value="Sec13/Seh1_fam"/>
</dbReference>
<accession>A7TGU8</accession>
<evidence type="ECO:0000256" key="1">
    <source>
        <dbReference type="ARBA" id="ARBA00004299"/>
    </source>
</evidence>
<evidence type="ECO:0000256" key="12">
    <source>
        <dbReference type="ARBA" id="ARBA00023242"/>
    </source>
</evidence>
<name>A7TGU8_VANPO</name>
<proteinExistence type="inferred from homology"/>
<protein>
    <submittedName>
        <fullName evidence="15">Uncharacterized protein</fullName>
    </submittedName>
</protein>
<sequence>MVVIENAHEDIIHDSVLDYYGKRLASCSSDKTVKIFALDGESFKLLDTLRGHEAPVWRVSWAHSKFGEILASCSFDGKIIIWEEVRGKWTMIDSLSVHSGSVNSIEWSPHEFGAIILATSSDGTVSVTELKDRKLGKPIIINAHTLGVTSASWSPFVAVEEDGTTKHQQRIVTGGIDKLVKIWKYDDENKKYILEHTLEEHTGPIKDVSWSPTLLRKSYIASTSEDKNCIVWTKSDTEDTWEKNVIENKSFDHGISRVNWSLSGNILAVSTDDYQVTLLKENNKGNWEIAGNLEK</sequence>
<dbReference type="GO" id="GO:0006606">
    <property type="term" value="P:protein import into nucleus"/>
    <property type="evidence" value="ECO:0007669"/>
    <property type="project" value="TreeGrafter"/>
</dbReference>
<dbReference type="GO" id="GO:0030127">
    <property type="term" value="C:COPII vesicle coat"/>
    <property type="evidence" value="ECO:0007669"/>
    <property type="project" value="TreeGrafter"/>
</dbReference>
<dbReference type="STRING" id="436907.A7TGU8"/>
<dbReference type="KEGG" id="vpo:Kpol_2001p68"/>
<evidence type="ECO:0000256" key="9">
    <source>
        <dbReference type="ARBA" id="ARBA00022927"/>
    </source>
</evidence>
<dbReference type="GO" id="GO:0005789">
    <property type="term" value="C:endoplasmic reticulum membrane"/>
    <property type="evidence" value="ECO:0007669"/>
    <property type="project" value="UniProtKB-SubCell"/>
</dbReference>
<gene>
    <name evidence="15" type="ORF">Kpol_2001p68</name>
</gene>
<keyword evidence="12" id="KW-0539">Nucleus</keyword>
<evidence type="ECO:0000256" key="11">
    <source>
        <dbReference type="ARBA" id="ARBA00023132"/>
    </source>
</evidence>
<evidence type="ECO:0000256" key="3">
    <source>
        <dbReference type="ARBA" id="ARBA00004567"/>
    </source>
</evidence>
<evidence type="ECO:0000256" key="14">
    <source>
        <dbReference type="PROSITE-ProRule" id="PRU00221"/>
    </source>
</evidence>
<keyword evidence="8" id="KW-0509">mRNA transport</keyword>
<dbReference type="PhylomeDB" id="A7TGU8"/>
<dbReference type="GO" id="GO:0032527">
    <property type="term" value="P:protein exit from endoplasmic reticulum"/>
    <property type="evidence" value="ECO:0007669"/>
    <property type="project" value="TreeGrafter"/>
</dbReference>
<keyword evidence="7" id="KW-0677">Repeat</keyword>
<keyword evidence="10" id="KW-0811">Translocation</keyword>